<evidence type="ECO:0000313" key="1">
    <source>
        <dbReference type="EMBL" id="CDI02693.1"/>
    </source>
</evidence>
<dbReference type="EMBL" id="CBTJ020000041">
    <property type="protein sequence ID" value="CDI02693.1"/>
    <property type="molecule type" value="Genomic_DNA"/>
</dbReference>
<dbReference type="AlphaFoldDB" id="W6MDD5"/>
<dbReference type="RefSeq" id="WP_048673130.1">
    <property type="nucleotide sequence ID" value="NZ_CBTJ020000041.1"/>
</dbReference>
<dbReference type="STRING" id="1400863.BN873_340069"/>
<dbReference type="OrthoDB" id="9800421at2"/>
<name>W6MDD5_9GAMM</name>
<reference evidence="1" key="1">
    <citation type="submission" date="2013-07" db="EMBL/GenBank/DDBJ databases">
        <authorList>
            <person name="McIlroy S."/>
        </authorList>
    </citation>
    <scope>NUCLEOTIDE SEQUENCE [LARGE SCALE GENOMIC DNA]</scope>
    <source>
        <strain evidence="1">Run_A_D11</strain>
    </source>
</reference>
<proteinExistence type="predicted"/>
<comment type="caution">
    <text evidence="1">The sequence shown here is derived from an EMBL/GenBank/DDBJ whole genome shotgun (WGS) entry which is preliminary data.</text>
</comment>
<organism evidence="1 2">
    <name type="scientific">Candidatus Competibacter denitrificans Run_A_D11</name>
    <dbReference type="NCBI Taxonomy" id="1400863"/>
    <lineage>
        <taxon>Bacteria</taxon>
        <taxon>Pseudomonadati</taxon>
        <taxon>Pseudomonadota</taxon>
        <taxon>Gammaproteobacteria</taxon>
        <taxon>Candidatus Competibacteraceae</taxon>
        <taxon>Candidatus Competibacter</taxon>
    </lineage>
</organism>
<accession>W6MDD5</accession>
<protein>
    <recommendedName>
        <fullName evidence="3">Oxidoreductase probably involved in sulfite reduction</fullName>
    </recommendedName>
</protein>
<evidence type="ECO:0000313" key="2">
    <source>
        <dbReference type="Proteomes" id="UP000035760"/>
    </source>
</evidence>
<keyword evidence="2" id="KW-1185">Reference proteome</keyword>
<reference evidence="1" key="2">
    <citation type="submission" date="2014-03" db="EMBL/GenBank/DDBJ databases">
        <title>Candidatus Competibacter-lineage genomes retrieved from metagenomes reveal functional metabolic diversity.</title>
        <authorList>
            <person name="McIlroy S.J."/>
            <person name="Albertsen M."/>
            <person name="Andresen E.K."/>
            <person name="Saunders A.M."/>
            <person name="Kristiansen R."/>
            <person name="Stokholm-Bjerregaard M."/>
            <person name="Nielsen K.L."/>
            <person name="Nielsen P.H."/>
        </authorList>
    </citation>
    <scope>NUCLEOTIDE SEQUENCE</scope>
    <source>
        <strain evidence="1">Run_A_D11</strain>
    </source>
</reference>
<dbReference type="Pfam" id="PF06073">
    <property type="entry name" value="DUF934"/>
    <property type="match status" value="1"/>
</dbReference>
<dbReference type="Proteomes" id="UP000035760">
    <property type="component" value="Unassembled WGS sequence"/>
</dbReference>
<sequence length="161" mass="18453">MPSVIKNREIIEDHWHPAADEGDLPAGPVIVSLIRWQRERDTLLKRQEPVGVRLPNTANVADLVQDLPSLAIVALEFPKFSDGRAYSQARLLRERYGYRGEIRAVGDVLRDQLFFMARSGFDAFALRSDRDLEDALQAFQEFTETYQPAADQPQPLYRRAR</sequence>
<evidence type="ECO:0008006" key="3">
    <source>
        <dbReference type="Google" id="ProtNLM"/>
    </source>
</evidence>
<dbReference type="InterPro" id="IPR008318">
    <property type="entry name" value="UCP030820"/>
</dbReference>
<dbReference type="PIRSF" id="PIRSF030820">
    <property type="entry name" value="UCP030820"/>
    <property type="match status" value="1"/>
</dbReference>
<gene>
    <name evidence="1" type="ORF">BN873_340069</name>
</gene>